<dbReference type="SUPFAM" id="SSF56112">
    <property type="entry name" value="Protein kinase-like (PK-like)"/>
    <property type="match status" value="1"/>
</dbReference>
<dbReference type="Proteomes" id="UP000698059">
    <property type="component" value="Unassembled WGS sequence"/>
</dbReference>
<keyword evidence="2" id="KW-0472">Membrane</keyword>
<keyword evidence="2" id="KW-0812">Transmembrane</keyword>
<proteinExistence type="predicted"/>
<feature type="region of interest" description="Disordered" evidence="1">
    <location>
        <begin position="379"/>
        <end position="409"/>
    </location>
</feature>
<evidence type="ECO:0000256" key="2">
    <source>
        <dbReference type="SAM" id="Phobius"/>
    </source>
</evidence>
<feature type="region of interest" description="Disordered" evidence="1">
    <location>
        <begin position="1"/>
        <end position="29"/>
    </location>
</feature>
<sequence>MSSARTPRAPRPYRANGRGRADPSAPPPAVAELLARRGWVVVEQGEEPDPDRGRPGRWVVSDGAGCSYDVGLVPVPAEPAARDVLVERLDTLRLLDHEHLAQVEEILEGGEGALVLVSRRPPGGSLRLLLGCRGPFDAGEAVTLLVPLSRALAALHACGLSYGGVGASDVLVDAEGRAVLRTPLDLCARPAPDDVASLAELVAGVLPPPAAARVPGHVATETSDPHLEALHAELATACRADPRTRPEVGTFGALCYEAAPPRPIAMPDGARLAAAAIAARPRTGSPRRVVSSTGPDGPTDDTVLRPPGTPGGSPTAREPAGPGGQGPLRRRGHGAGRGRSAPGPRRHPAVVAGLVLVVCAVLVGGGLVVRSHLADEDAGAQARHDAEHVDAADDARSDPTLRAGDPAGAAAELTERRIELLTGEREPAEVLAPGSPAAAVDADLLARVTASGLVIEGARASVVETRRVETGEDPQDPAPGPGPSPSPGAETQVEVTYSVSAHTQRASDGTATTVAATEPSTARLTLRWTDAGWRVSDVA</sequence>
<feature type="compositionally biased region" description="Low complexity" evidence="1">
    <location>
        <begin position="1"/>
        <end position="15"/>
    </location>
</feature>
<feature type="compositionally biased region" description="Pro residues" evidence="1">
    <location>
        <begin position="476"/>
        <end position="486"/>
    </location>
</feature>
<dbReference type="RefSeq" id="WP_205305436.1">
    <property type="nucleotide sequence ID" value="NZ_BAAAVF010000001.1"/>
</dbReference>
<feature type="compositionally biased region" description="Basic and acidic residues" evidence="1">
    <location>
        <begin position="382"/>
        <end position="399"/>
    </location>
</feature>
<reference evidence="3 4" key="1">
    <citation type="submission" date="2021-01" db="EMBL/GenBank/DDBJ databases">
        <title>Sequencing the genomes of 1000 actinobacteria strains.</title>
        <authorList>
            <person name="Klenk H.-P."/>
        </authorList>
    </citation>
    <scope>NUCLEOTIDE SEQUENCE [LARGE SCALE GENOMIC DNA]</scope>
    <source>
        <strain evidence="3 4">DSM 46000</strain>
    </source>
</reference>
<dbReference type="InterPro" id="IPR011009">
    <property type="entry name" value="Kinase-like_dom_sf"/>
</dbReference>
<feature type="region of interest" description="Disordered" evidence="1">
    <location>
        <begin position="465"/>
        <end position="491"/>
    </location>
</feature>
<feature type="region of interest" description="Disordered" evidence="1">
    <location>
        <begin position="278"/>
        <end position="346"/>
    </location>
</feature>
<name>A0ABS2L9V7_9CELL</name>
<feature type="transmembrane region" description="Helical" evidence="2">
    <location>
        <begin position="349"/>
        <end position="369"/>
    </location>
</feature>
<protein>
    <recommendedName>
        <fullName evidence="5">Protein kinase domain-containing protein</fullName>
    </recommendedName>
</protein>
<comment type="caution">
    <text evidence="3">The sequence shown here is derived from an EMBL/GenBank/DDBJ whole genome shotgun (WGS) entry which is preliminary data.</text>
</comment>
<keyword evidence="4" id="KW-1185">Reference proteome</keyword>
<keyword evidence="2" id="KW-1133">Transmembrane helix</keyword>
<accession>A0ABS2L9V7</accession>
<organism evidence="3 4">
    <name type="scientific">Oerskovia jenensis</name>
    <dbReference type="NCBI Taxonomy" id="162169"/>
    <lineage>
        <taxon>Bacteria</taxon>
        <taxon>Bacillati</taxon>
        <taxon>Actinomycetota</taxon>
        <taxon>Actinomycetes</taxon>
        <taxon>Micrococcales</taxon>
        <taxon>Cellulomonadaceae</taxon>
        <taxon>Oerskovia</taxon>
    </lineage>
</organism>
<dbReference type="Gene3D" id="1.10.510.10">
    <property type="entry name" value="Transferase(Phosphotransferase) domain 1"/>
    <property type="match status" value="1"/>
</dbReference>
<gene>
    <name evidence="3" type="ORF">JOD49_000012</name>
</gene>
<evidence type="ECO:0000256" key="1">
    <source>
        <dbReference type="SAM" id="MobiDB-lite"/>
    </source>
</evidence>
<evidence type="ECO:0008006" key="5">
    <source>
        <dbReference type="Google" id="ProtNLM"/>
    </source>
</evidence>
<evidence type="ECO:0000313" key="4">
    <source>
        <dbReference type="Proteomes" id="UP000698059"/>
    </source>
</evidence>
<evidence type="ECO:0000313" key="3">
    <source>
        <dbReference type="EMBL" id="MBM7477092.1"/>
    </source>
</evidence>
<dbReference type="EMBL" id="JAFBBO010000001">
    <property type="protein sequence ID" value="MBM7477092.1"/>
    <property type="molecule type" value="Genomic_DNA"/>
</dbReference>